<keyword evidence="6" id="KW-0732">Signal</keyword>
<dbReference type="PANTHER" id="PTHR11753">
    <property type="entry name" value="ADAPTOR COMPLEXES SMALL SUBUNIT FAMILY"/>
    <property type="match status" value="1"/>
</dbReference>
<comment type="similarity">
    <text evidence="2">Belongs to the adaptor complexes small subunit family.</text>
</comment>
<evidence type="ECO:0000259" key="7">
    <source>
        <dbReference type="Pfam" id="PF01217"/>
    </source>
</evidence>
<dbReference type="Gene3D" id="3.30.450.60">
    <property type="match status" value="1"/>
</dbReference>
<evidence type="ECO:0000256" key="1">
    <source>
        <dbReference type="ARBA" id="ARBA00004308"/>
    </source>
</evidence>
<keyword evidence="9" id="KW-1185">Reference proteome</keyword>
<keyword evidence="4" id="KW-0653">Protein transport</keyword>
<comment type="subcellular location">
    <subcellularLocation>
        <location evidence="1">Endomembrane system</location>
    </subcellularLocation>
</comment>
<dbReference type="InterPro" id="IPR022775">
    <property type="entry name" value="AP_mu_sigma_su"/>
</dbReference>
<evidence type="ECO:0000256" key="6">
    <source>
        <dbReference type="SAM" id="SignalP"/>
    </source>
</evidence>
<gene>
    <name evidence="8" type="ORF">DLAC_08869</name>
</gene>
<dbReference type="OrthoDB" id="371463at2759"/>
<feature type="domain" description="AP complex mu/sigma subunit" evidence="7">
    <location>
        <begin position="11"/>
        <end position="59"/>
    </location>
</feature>
<accession>A0A151Z8H2</accession>
<dbReference type="STRING" id="361077.A0A151Z8H2"/>
<keyword evidence="5" id="KW-0472">Membrane</keyword>
<organism evidence="8 9">
    <name type="scientific">Tieghemostelium lacteum</name>
    <name type="common">Slime mold</name>
    <name type="synonym">Dictyostelium lacteum</name>
    <dbReference type="NCBI Taxonomy" id="361077"/>
    <lineage>
        <taxon>Eukaryota</taxon>
        <taxon>Amoebozoa</taxon>
        <taxon>Evosea</taxon>
        <taxon>Eumycetozoa</taxon>
        <taxon>Dictyostelia</taxon>
        <taxon>Dictyosteliales</taxon>
        <taxon>Raperosteliaceae</taxon>
        <taxon>Tieghemostelium</taxon>
    </lineage>
</organism>
<keyword evidence="3" id="KW-0813">Transport</keyword>
<dbReference type="AlphaFoldDB" id="A0A151Z8H2"/>
<dbReference type="InterPro" id="IPR011012">
    <property type="entry name" value="Longin-like_dom_sf"/>
</dbReference>
<dbReference type="SUPFAM" id="SSF64356">
    <property type="entry name" value="SNARE-like"/>
    <property type="match status" value="1"/>
</dbReference>
<name>A0A151Z8H2_TIELA</name>
<feature type="signal peptide" evidence="6">
    <location>
        <begin position="1"/>
        <end position="23"/>
    </location>
</feature>
<protein>
    <submittedName>
        <fullName evidence="8">Clathrin-adaptor small chain</fullName>
    </submittedName>
</protein>
<evidence type="ECO:0000256" key="5">
    <source>
        <dbReference type="ARBA" id="ARBA00023136"/>
    </source>
</evidence>
<proteinExistence type="inferred from homology"/>
<feature type="chain" id="PRO_5007593039" evidence="6">
    <location>
        <begin position="24"/>
        <end position="78"/>
    </location>
</feature>
<reference evidence="8 9" key="1">
    <citation type="submission" date="2015-12" db="EMBL/GenBank/DDBJ databases">
        <title>Dictyostelia acquired genes for synthesis and detection of signals that induce cell-type specialization by lateral gene transfer from prokaryotes.</title>
        <authorList>
            <person name="Gloeckner G."/>
            <person name="Schaap P."/>
        </authorList>
    </citation>
    <scope>NUCLEOTIDE SEQUENCE [LARGE SCALE GENOMIC DNA]</scope>
    <source>
        <strain evidence="8 9">TK</strain>
    </source>
</reference>
<dbReference type="Proteomes" id="UP000076078">
    <property type="component" value="Unassembled WGS sequence"/>
</dbReference>
<dbReference type="EMBL" id="LODT01000037">
    <property type="protein sequence ID" value="KYQ90266.1"/>
    <property type="molecule type" value="Genomic_DNA"/>
</dbReference>
<sequence>MSINLFGIYIVVLLDCIFENVCELDLIYEFEKAYLLLDEYILAGEIQDTSNKEILTSLNGGEEYERQKNLTEILDENF</sequence>
<dbReference type="InParanoid" id="A0A151Z8H2"/>
<evidence type="ECO:0000256" key="3">
    <source>
        <dbReference type="ARBA" id="ARBA00022448"/>
    </source>
</evidence>
<evidence type="ECO:0000313" key="9">
    <source>
        <dbReference type="Proteomes" id="UP000076078"/>
    </source>
</evidence>
<evidence type="ECO:0000256" key="4">
    <source>
        <dbReference type="ARBA" id="ARBA00022927"/>
    </source>
</evidence>
<evidence type="ECO:0000256" key="2">
    <source>
        <dbReference type="ARBA" id="ARBA00006972"/>
    </source>
</evidence>
<dbReference type="Pfam" id="PF01217">
    <property type="entry name" value="Clat_adaptor_s"/>
    <property type="match status" value="1"/>
</dbReference>
<dbReference type="OMA" id="VIHYVEC"/>
<evidence type="ECO:0000313" key="8">
    <source>
        <dbReference type="EMBL" id="KYQ90266.1"/>
    </source>
</evidence>
<dbReference type="GO" id="GO:0012505">
    <property type="term" value="C:endomembrane system"/>
    <property type="evidence" value="ECO:0007669"/>
    <property type="project" value="UniProtKB-SubCell"/>
</dbReference>
<dbReference type="GO" id="GO:0015031">
    <property type="term" value="P:protein transport"/>
    <property type="evidence" value="ECO:0007669"/>
    <property type="project" value="UniProtKB-KW"/>
</dbReference>
<comment type="caution">
    <text evidence="8">The sequence shown here is derived from an EMBL/GenBank/DDBJ whole genome shotgun (WGS) entry which is preliminary data.</text>
</comment>
<dbReference type="InterPro" id="IPR016635">
    <property type="entry name" value="AP_complex_ssu"/>
</dbReference>